<proteinExistence type="predicted"/>
<sequence>MDENKSHPLHVTGILIYRILRQVEFLLLNDTFSHKKHWTAPKGEVIRQEDEVKCALRNTIEITGLSVKDLRIEDSFRAEITYLSGTRPKRVVYYLAQVSDHARVYTSGEGLNFAWLPLNQATEKVLYKNMQEVIKKAFAYVENNKPPKNSEPQQRSRVEKNQINSDRLESKMKIWNFALPLDSQRQAMSRQLGKEQRQQHNRPEKNGNGFSSPLHSPVMPFENPLYKTRLCERFETERFCPYGSKCTFAHGTAELRERPPGEEKIDIPPTAKDGPDNPLYKTRLCERFMKENFCQYGPKCNFAHGENELRERPNTGQNSRESPEPHPPHPPHSHGKYQHPHYRQNVLNENESEKRTFPPNPSSSGIQNGIFSRIAIFSASEQVHSTTNSPQTEGTQSEKVEQTHNEAGKFEDETDDVSKSVASSEQKADDDSKTPDEEVNEQKNSSVHTNSFNKAVTKRRTGKDILDVDEKPWMQVVELSNVEREQLGKMYKDSILIIMLLYTPRNKQFKSHIGRGRTIIEYGNLLRDCIFLRTDNTAAVDKRSNEEVLITDLKRFFVQSSEQNKPISEEIKEITLIETRKDLSKSQLFNILLPSMYDDASWEVVNKDLTRKEKLFRTFIRSNQDQVIFLRSWEKFITQRNTSLLSKAPLLFKAFYDKDYVEEDSVMEWYDQAKDSNDVKKKCAVFVDWLKNAEEEE</sequence>
<evidence type="ECO:0000259" key="8">
    <source>
        <dbReference type="PROSITE" id="PS51363"/>
    </source>
</evidence>
<dbReference type="FunFam" id="4.10.1000.10:FF:000001">
    <property type="entry name" value="zinc finger CCCH domain-containing protein 15-like"/>
    <property type="match status" value="1"/>
</dbReference>
<evidence type="ECO:0000256" key="3">
    <source>
        <dbReference type="ARBA" id="ARBA00022771"/>
    </source>
</evidence>
<feature type="region of interest" description="Disordered" evidence="6">
    <location>
        <begin position="381"/>
        <end position="456"/>
    </location>
</feature>
<keyword evidence="2" id="KW-0677">Repeat</keyword>
<dbReference type="SUPFAM" id="SSF55811">
    <property type="entry name" value="Nudix"/>
    <property type="match status" value="1"/>
</dbReference>
<feature type="compositionally biased region" description="Basic and acidic residues" evidence="6">
    <location>
        <begin position="253"/>
        <end position="266"/>
    </location>
</feature>
<dbReference type="FunFam" id="4.10.1000.10:FF:000003">
    <property type="entry name" value="Zinc finger CCCH domain-containing protein"/>
    <property type="match status" value="1"/>
</dbReference>
<evidence type="ECO:0000256" key="6">
    <source>
        <dbReference type="SAM" id="MobiDB-lite"/>
    </source>
</evidence>
<dbReference type="EMBL" id="CAJVQA010017995">
    <property type="protein sequence ID" value="CAG8751585.1"/>
    <property type="molecule type" value="Genomic_DNA"/>
</dbReference>
<name>A0A9N9IYF6_9GLOM</name>
<evidence type="ECO:0000256" key="4">
    <source>
        <dbReference type="ARBA" id="ARBA00022833"/>
    </source>
</evidence>
<feature type="compositionally biased region" description="Basic residues" evidence="6">
    <location>
        <begin position="329"/>
        <end position="339"/>
    </location>
</feature>
<evidence type="ECO:0000259" key="9">
    <source>
        <dbReference type="PROSITE" id="PS51462"/>
    </source>
</evidence>
<feature type="compositionally biased region" description="Basic and acidic residues" evidence="6">
    <location>
        <begin position="426"/>
        <end position="436"/>
    </location>
</feature>
<dbReference type="GO" id="GO:0008270">
    <property type="term" value="F:zinc ion binding"/>
    <property type="evidence" value="ECO:0007669"/>
    <property type="project" value="UniProtKB-KW"/>
</dbReference>
<feature type="region of interest" description="Disordered" evidence="6">
    <location>
        <begin position="309"/>
        <end position="339"/>
    </location>
</feature>
<dbReference type="SMART" id="SM00356">
    <property type="entry name" value="ZnF_C3H1"/>
    <property type="match status" value="2"/>
</dbReference>
<feature type="region of interest" description="Disordered" evidence="6">
    <location>
        <begin position="253"/>
        <end position="278"/>
    </location>
</feature>
<dbReference type="SUPFAM" id="SSF90229">
    <property type="entry name" value="CCCH zinc finger"/>
    <property type="match status" value="2"/>
</dbReference>
<dbReference type="CDD" id="cd11561">
    <property type="entry name" value="W2_eIF5"/>
    <property type="match status" value="1"/>
</dbReference>
<accession>A0A9N9IYF6</accession>
<gene>
    <name evidence="10" type="ORF">CPELLU_LOCUS14734</name>
</gene>
<dbReference type="InterPro" id="IPR015797">
    <property type="entry name" value="NUDIX_hydrolase-like_dom_sf"/>
</dbReference>
<feature type="region of interest" description="Disordered" evidence="6">
    <location>
        <begin position="143"/>
        <end position="163"/>
    </location>
</feature>
<feature type="domain" description="C3H1-type" evidence="7">
    <location>
        <begin position="225"/>
        <end position="253"/>
    </location>
</feature>
<dbReference type="Proteomes" id="UP000789759">
    <property type="component" value="Unassembled WGS sequence"/>
</dbReference>
<feature type="compositionally biased region" description="Basic and acidic residues" evidence="6">
    <location>
        <begin position="154"/>
        <end position="163"/>
    </location>
</feature>
<dbReference type="Gene3D" id="1.25.40.180">
    <property type="match status" value="1"/>
</dbReference>
<evidence type="ECO:0000313" key="11">
    <source>
        <dbReference type="Proteomes" id="UP000789759"/>
    </source>
</evidence>
<feature type="domain" description="W2" evidence="8">
    <location>
        <begin position="539"/>
        <end position="697"/>
    </location>
</feature>
<feature type="compositionally biased region" description="Polar residues" evidence="6">
    <location>
        <begin position="442"/>
        <end position="454"/>
    </location>
</feature>
<keyword evidence="4 5" id="KW-0862">Zinc</keyword>
<dbReference type="Pfam" id="PF00293">
    <property type="entry name" value="NUDIX"/>
    <property type="match status" value="1"/>
</dbReference>
<evidence type="ECO:0000259" key="7">
    <source>
        <dbReference type="PROSITE" id="PS50103"/>
    </source>
</evidence>
<evidence type="ECO:0000256" key="1">
    <source>
        <dbReference type="ARBA" id="ARBA00022723"/>
    </source>
</evidence>
<dbReference type="Gene3D" id="4.10.1000.10">
    <property type="entry name" value="Zinc finger, CCCH-type"/>
    <property type="match status" value="2"/>
</dbReference>
<dbReference type="PROSITE" id="PS51462">
    <property type="entry name" value="NUDIX"/>
    <property type="match status" value="1"/>
</dbReference>
<dbReference type="SUPFAM" id="SSF48371">
    <property type="entry name" value="ARM repeat"/>
    <property type="match status" value="1"/>
</dbReference>
<dbReference type="GO" id="GO:0003729">
    <property type="term" value="F:mRNA binding"/>
    <property type="evidence" value="ECO:0007669"/>
    <property type="project" value="InterPro"/>
</dbReference>
<dbReference type="PROSITE" id="PS51363">
    <property type="entry name" value="W2"/>
    <property type="match status" value="1"/>
</dbReference>
<dbReference type="GO" id="GO:0051252">
    <property type="term" value="P:regulation of RNA metabolic process"/>
    <property type="evidence" value="ECO:0007669"/>
    <property type="project" value="UniProtKB-ARBA"/>
</dbReference>
<dbReference type="InterPro" id="IPR000571">
    <property type="entry name" value="Znf_CCCH"/>
</dbReference>
<feature type="compositionally biased region" description="Basic and acidic residues" evidence="6">
    <location>
        <begin position="396"/>
        <end position="411"/>
    </location>
</feature>
<dbReference type="Gene3D" id="3.90.79.10">
    <property type="entry name" value="Nucleoside Triphosphate Pyrophosphohydrolase"/>
    <property type="match status" value="1"/>
</dbReference>
<feature type="zinc finger region" description="C3H1-type" evidence="5">
    <location>
        <begin position="279"/>
        <end position="307"/>
    </location>
</feature>
<dbReference type="InterPro" id="IPR003307">
    <property type="entry name" value="W2_domain"/>
</dbReference>
<feature type="domain" description="C3H1-type" evidence="7">
    <location>
        <begin position="279"/>
        <end position="307"/>
    </location>
</feature>
<organism evidence="10 11">
    <name type="scientific">Cetraspora pellucida</name>
    <dbReference type="NCBI Taxonomy" id="1433469"/>
    <lineage>
        <taxon>Eukaryota</taxon>
        <taxon>Fungi</taxon>
        <taxon>Fungi incertae sedis</taxon>
        <taxon>Mucoromycota</taxon>
        <taxon>Glomeromycotina</taxon>
        <taxon>Glomeromycetes</taxon>
        <taxon>Diversisporales</taxon>
        <taxon>Gigasporaceae</taxon>
        <taxon>Cetraspora</taxon>
    </lineage>
</organism>
<keyword evidence="1 5" id="KW-0479">Metal-binding</keyword>
<evidence type="ECO:0000256" key="2">
    <source>
        <dbReference type="ARBA" id="ARBA00022737"/>
    </source>
</evidence>
<dbReference type="InterPro" id="IPR045877">
    <property type="entry name" value="ZFP36-like"/>
</dbReference>
<feature type="compositionally biased region" description="Polar residues" evidence="6">
    <location>
        <begin position="381"/>
        <end position="395"/>
    </location>
</feature>
<reference evidence="10" key="1">
    <citation type="submission" date="2021-06" db="EMBL/GenBank/DDBJ databases">
        <authorList>
            <person name="Kallberg Y."/>
            <person name="Tangrot J."/>
            <person name="Rosling A."/>
        </authorList>
    </citation>
    <scope>NUCLEOTIDE SEQUENCE</scope>
    <source>
        <strain evidence="10">FL966</strain>
    </source>
</reference>
<keyword evidence="11" id="KW-1185">Reference proteome</keyword>
<dbReference type="InterPro" id="IPR036855">
    <property type="entry name" value="Znf_CCCH_sf"/>
</dbReference>
<dbReference type="PROSITE" id="PS50103">
    <property type="entry name" value="ZF_C3H1"/>
    <property type="match status" value="2"/>
</dbReference>
<evidence type="ECO:0000313" key="10">
    <source>
        <dbReference type="EMBL" id="CAG8751585.1"/>
    </source>
</evidence>
<dbReference type="InterPro" id="IPR000086">
    <property type="entry name" value="NUDIX_hydrolase_dom"/>
</dbReference>
<feature type="compositionally biased region" description="Basic and acidic residues" evidence="6">
    <location>
        <begin position="192"/>
        <end position="205"/>
    </location>
</feature>
<dbReference type="PANTHER" id="PTHR12547">
    <property type="entry name" value="CCCH ZINC FINGER/TIS11-RELATED"/>
    <property type="match status" value="1"/>
</dbReference>
<dbReference type="AlphaFoldDB" id="A0A9N9IYF6"/>
<dbReference type="Pfam" id="PF00642">
    <property type="entry name" value="zf-CCCH"/>
    <property type="match status" value="2"/>
</dbReference>
<feature type="region of interest" description="Disordered" evidence="6">
    <location>
        <begin position="186"/>
        <end position="218"/>
    </location>
</feature>
<comment type="caution">
    <text evidence="10">The sequence shown here is derived from an EMBL/GenBank/DDBJ whole genome shotgun (WGS) entry which is preliminary data.</text>
</comment>
<dbReference type="PANTHER" id="PTHR12547:SF18">
    <property type="entry name" value="PROTEIN TIS11"/>
    <property type="match status" value="1"/>
</dbReference>
<keyword evidence="3 5" id="KW-0863">Zinc-finger</keyword>
<evidence type="ECO:0000256" key="5">
    <source>
        <dbReference type="PROSITE-ProRule" id="PRU00723"/>
    </source>
</evidence>
<dbReference type="OrthoDB" id="410307at2759"/>
<feature type="zinc finger region" description="C3H1-type" evidence="5">
    <location>
        <begin position="225"/>
        <end position="253"/>
    </location>
</feature>
<feature type="domain" description="Nudix hydrolase" evidence="9">
    <location>
        <begin position="7"/>
        <end position="140"/>
    </location>
</feature>
<protein>
    <submittedName>
        <fullName evidence="10">2783_t:CDS:1</fullName>
    </submittedName>
</protein>
<dbReference type="SMART" id="SM00515">
    <property type="entry name" value="eIF5C"/>
    <property type="match status" value="1"/>
</dbReference>
<dbReference type="GO" id="GO:0010468">
    <property type="term" value="P:regulation of gene expression"/>
    <property type="evidence" value="ECO:0007669"/>
    <property type="project" value="UniProtKB-ARBA"/>
</dbReference>
<dbReference type="Pfam" id="PF02020">
    <property type="entry name" value="W2"/>
    <property type="match status" value="1"/>
</dbReference>
<dbReference type="InterPro" id="IPR016024">
    <property type="entry name" value="ARM-type_fold"/>
</dbReference>